<evidence type="ECO:0000313" key="2">
    <source>
        <dbReference type="EMBL" id="PMM44172.1"/>
    </source>
</evidence>
<dbReference type="InterPro" id="IPR029045">
    <property type="entry name" value="ClpP/crotonase-like_dom_sf"/>
</dbReference>
<dbReference type="SMART" id="SM00245">
    <property type="entry name" value="TSPc"/>
    <property type="match status" value="1"/>
</dbReference>
<proteinExistence type="predicted"/>
<dbReference type="RefSeq" id="WP_102552909.1">
    <property type="nucleotide sequence ID" value="NZ_MCZF01000254.1"/>
</dbReference>
<sequence>MLGKPIPKSLLANYWRDVITHFPNFRDESHRDSFNLKFYNYLDLSSLTFGDLLQLNSTLDDSHTDIFYKEKNVHFEFALYGENIIILENNIFKCSKYDIVKEVNGLSIKDIVNSYAKYVSSSNKRTIRYDAVLAYLKYEEIKTISKSGKLRIDTFNFSNYKDLAYLNLKSFNLDFHVIKNYLNTLKGKSMLLIDMRFNSGGNTIDTHWLLELFSSKPLHGTNWKSNQIISTFEAWNKFSFFNDSFTLFNSFYGRNSSFYPQSDSRLDINIYILMNRYTSSAAEDFILYMRGLSNVTLVGENSMGSSGQPITIEATESISYRICAKHDFITAPDDFLRKGVTPDIKLNNADSIDDNIVMKELLDLVY</sequence>
<reference evidence="3" key="1">
    <citation type="submission" date="2016-07" db="EMBL/GenBank/DDBJ databases">
        <title>Nontailed viruses are major unrecognized killers of bacteria in the ocean.</title>
        <authorList>
            <person name="Kauffman K."/>
            <person name="Hussain F."/>
            <person name="Yang J."/>
            <person name="Arevalo P."/>
            <person name="Brown J."/>
            <person name="Cutler M."/>
            <person name="Kelly L."/>
            <person name="Polz M.F."/>
        </authorList>
    </citation>
    <scope>NUCLEOTIDE SEQUENCE [LARGE SCALE GENOMIC DNA]</scope>
    <source>
        <strain evidence="3">10N.261.48.B5</strain>
    </source>
</reference>
<name>A0A2N7JNU8_VIBSP</name>
<dbReference type="PANTHER" id="PTHR11261">
    <property type="entry name" value="INTERPHOTORECEPTOR RETINOID-BINDING PROTEIN"/>
    <property type="match status" value="1"/>
</dbReference>
<organism evidence="2 3">
    <name type="scientific">Vibrio splendidus</name>
    <dbReference type="NCBI Taxonomy" id="29497"/>
    <lineage>
        <taxon>Bacteria</taxon>
        <taxon>Pseudomonadati</taxon>
        <taxon>Pseudomonadota</taxon>
        <taxon>Gammaproteobacteria</taxon>
        <taxon>Vibrionales</taxon>
        <taxon>Vibrionaceae</taxon>
        <taxon>Vibrio</taxon>
    </lineage>
</organism>
<feature type="domain" description="Tail specific protease" evidence="1">
    <location>
        <begin position="137"/>
        <end position="347"/>
    </location>
</feature>
<protein>
    <recommendedName>
        <fullName evidence="1">Tail specific protease domain-containing protein</fullName>
    </recommendedName>
</protein>
<dbReference type="AlphaFoldDB" id="A0A2N7JNU8"/>
<dbReference type="EMBL" id="MCZF01000254">
    <property type="protein sequence ID" value="PMM44172.1"/>
    <property type="molecule type" value="Genomic_DNA"/>
</dbReference>
<dbReference type="InterPro" id="IPR005151">
    <property type="entry name" value="Tail-specific_protease"/>
</dbReference>
<comment type="caution">
    <text evidence="2">The sequence shown here is derived from an EMBL/GenBank/DDBJ whole genome shotgun (WGS) entry which is preliminary data.</text>
</comment>
<dbReference type="GO" id="GO:0008236">
    <property type="term" value="F:serine-type peptidase activity"/>
    <property type="evidence" value="ECO:0007669"/>
    <property type="project" value="InterPro"/>
</dbReference>
<dbReference type="SUPFAM" id="SSF52096">
    <property type="entry name" value="ClpP/crotonase"/>
    <property type="match status" value="1"/>
</dbReference>
<dbReference type="GO" id="GO:0006508">
    <property type="term" value="P:proteolysis"/>
    <property type="evidence" value="ECO:0007669"/>
    <property type="project" value="InterPro"/>
</dbReference>
<dbReference type="PANTHER" id="PTHR11261:SF3">
    <property type="entry name" value="RETINOL-BINDING PROTEIN 3"/>
    <property type="match status" value="1"/>
</dbReference>
<evidence type="ECO:0000313" key="3">
    <source>
        <dbReference type="Proteomes" id="UP000235533"/>
    </source>
</evidence>
<evidence type="ECO:0000259" key="1">
    <source>
        <dbReference type="SMART" id="SM00245"/>
    </source>
</evidence>
<dbReference type="Pfam" id="PF03572">
    <property type="entry name" value="Peptidase_S41"/>
    <property type="match status" value="1"/>
</dbReference>
<gene>
    <name evidence="2" type="ORF">BCT54_05045</name>
</gene>
<dbReference type="Proteomes" id="UP000235533">
    <property type="component" value="Unassembled WGS sequence"/>
</dbReference>
<dbReference type="Gene3D" id="3.90.226.10">
    <property type="entry name" value="2-enoyl-CoA Hydratase, Chain A, domain 1"/>
    <property type="match status" value="1"/>
</dbReference>
<accession>A0A2N7JNU8</accession>